<organism evidence="1 2">
    <name type="scientific">Rhodoblastus sphagnicola</name>
    <dbReference type="NCBI Taxonomy" id="333368"/>
    <lineage>
        <taxon>Bacteria</taxon>
        <taxon>Pseudomonadati</taxon>
        <taxon>Pseudomonadota</taxon>
        <taxon>Alphaproteobacteria</taxon>
        <taxon>Hyphomicrobiales</taxon>
        <taxon>Rhodoblastaceae</taxon>
        <taxon>Rhodoblastus</taxon>
    </lineage>
</organism>
<keyword evidence="2" id="KW-1185">Reference proteome</keyword>
<sequence>MRERLREAGLTAEDFAWFDSFGWDDARVPAPGSMEVSAFRRRESALNAAVASLSYSERGASLEGRLAAAIGARCADAEDRASGDDET</sequence>
<dbReference type="OrthoDB" id="9943490at2"/>
<proteinExistence type="predicted"/>
<name>A0A2S6MZ90_9HYPH</name>
<gene>
    <name evidence="1" type="ORF">CCR94_19495</name>
</gene>
<accession>A0A2S6MZ90</accession>
<reference evidence="1 2" key="1">
    <citation type="journal article" date="2018" name="Arch. Microbiol.">
        <title>New insights into the metabolic potential of the phototrophic purple bacterium Rhodopila globiformis DSM 161(T) from its draft genome sequence and evidence for a vanadium-dependent nitrogenase.</title>
        <authorList>
            <person name="Imhoff J.F."/>
            <person name="Rahn T."/>
            <person name="Kunzel S."/>
            <person name="Neulinger S.C."/>
        </authorList>
    </citation>
    <scope>NUCLEOTIDE SEQUENCE [LARGE SCALE GENOMIC DNA]</scope>
    <source>
        <strain evidence="1 2">DSM 16996</strain>
    </source>
</reference>
<dbReference type="EMBL" id="NHSJ01000121">
    <property type="protein sequence ID" value="PPQ27660.1"/>
    <property type="molecule type" value="Genomic_DNA"/>
</dbReference>
<comment type="caution">
    <text evidence="1">The sequence shown here is derived from an EMBL/GenBank/DDBJ whole genome shotgun (WGS) entry which is preliminary data.</text>
</comment>
<dbReference type="AlphaFoldDB" id="A0A2S6MZ90"/>
<dbReference type="Proteomes" id="UP000239089">
    <property type="component" value="Unassembled WGS sequence"/>
</dbReference>
<evidence type="ECO:0000313" key="1">
    <source>
        <dbReference type="EMBL" id="PPQ27660.1"/>
    </source>
</evidence>
<evidence type="ECO:0000313" key="2">
    <source>
        <dbReference type="Proteomes" id="UP000239089"/>
    </source>
</evidence>
<dbReference type="RefSeq" id="WP_104509498.1">
    <property type="nucleotide sequence ID" value="NZ_JACIGC010000008.1"/>
</dbReference>
<protein>
    <submittedName>
        <fullName evidence="1">Uncharacterized protein</fullName>
    </submittedName>
</protein>